<dbReference type="EMBL" id="CM044701">
    <property type="protein sequence ID" value="KAI5683824.1"/>
    <property type="molecule type" value="Genomic_DNA"/>
</dbReference>
<proteinExistence type="predicted"/>
<name>A0ACC0CFT3_CATRO</name>
<organism evidence="1 2">
    <name type="scientific">Catharanthus roseus</name>
    <name type="common">Madagascar periwinkle</name>
    <name type="synonym">Vinca rosea</name>
    <dbReference type="NCBI Taxonomy" id="4058"/>
    <lineage>
        <taxon>Eukaryota</taxon>
        <taxon>Viridiplantae</taxon>
        <taxon>Streptophyta</taxon>
        <taxon>Embryophyta</taxon>
        <taxon>Tracheophyta</taxon>
        <taxon>Spermatophyta</taxon>
        <taxon>Magnoliopsida</taxon>
        <taxon>eudicotyledons</taxon>
        <taxon>Gunneridae</taxon>
        <taxon>Pentapetalae</taxon>
        <taxon>asterids</taxon>
        <taxon>lamiids</taxon>
        <taxon>Gentianales</taxon>
        <taxon>Apocynaceae</taxon>
        <taxon>Rauvolfioideae</taxon>
        <taxon>Vinceae</taxon>
        <taxon>Catharanthinae</taxon>
        <taxon>Catharanthus</taxon>
    </lineage>
</organism>
<accession>A0ACC0CFT3</accession>
<keyword evidence="2" id="KW-1185">Reference proteome</keyword>
<comment type="caution">
    <text evidence="1">The sequence shown here is derived from an EMBL/GenBank/DDBJ whole genome shotgun (WGS) entry which is preliminary data.</text>
</comment>
<gene>
    <name evidence="1" type="ORF">M9H77_05052</name>
</gene>
<dbReference type="Proteomes" id="UP001060085">
    <property type="component" value="Linkage Group LG01"/>
</dbReference>
<protein>
    <submittedName>
        <fullName evidence="1">Uncharacterized protein</fullName>
    </submittedName>
</protein>
<reference evidence="2" key="1">
    <citation type="journal article" date="2023" name="Nat. Plants">
        <title>Single-cell RNA sequencing provides a high-resolution roadmap for understanding the multicellular compartmentation of specialized metabolism.</title>
        <authorList>
            <person name="Sun S."/>
            <person name="Shen X."/>
            <person name="Li Y."/>
            <person name="Li Y."/>
            <person name="Wang S."/>
            <person name="Li R."/>
            <person name="Zhang H."/>
            <person name="Shen G."/>
            <person name="Guo B."/>
            <person name="Wei J."/>
            <person name="Xu J."/>
            <person name="St-Pierre B."/>
            <person name="Chen S."/>
            <person name="Sun C."/>
        </authorList>
    </citation>
    <scope>NUCLEOTIDE SEQUENCE [LARGE SCALE GENOMIC DNA]</scope>
</reference>
<evidence type="ECO:0000313" key="2">
    <source>
        <dbReference type="Proteomes" id="UP001060085"/>
    </source>
</evidence>
<sequence length="211" mass="22797">MGLFSTHFKKLGPSKKKTHFWVVLPDGRCFCRQLTEKDSDREWSFIFRSVSSGGLGRMQLWVEARSVNGSRPAGLCLNSVLTLSKISKESLENALDSQWPNEEKIREFKRDFEISFGIFDVGGTMYRTHVSIIAPKIGDRGDCTGGGGGGWEKSGGGGKLMERGGGGGGVGGGGEEIEGFSTGHLSVGGSGWGQTSDRLCKFSLTKDRLHN</sequence>
<evidence type="ECO:0000313" key="1">
    <source>
        <dbReference type="EMBL" id="KAI5683824.1"/>
    </source>
</evidence>